<dbReference type="InterPro" id="IPR001214">
    <property type="entry name" value="SET_dom"/>
</dbReference>
<dbReference type="SUPFAM" id="SSF82199">
    <property type="entry name" value="SET domain"/>
    <property type="match status" value="1"/>
</dbReference>
<accession>A0A364LA92</accession>
<dbReference type="PROSITE" id="PS50280">
    <property type="entry name" value="SET"/>
    <property type="match status" value="1"/>
</dbReference>
<feature type="domain" description="SET" evidence="1">
    <location>
        <begin position="9"/>
        <end position="210"/>
    </location>
</feature>
<evidence type="ECO:0000259" key="1">
    <source>
        <dbReference type="PROSITE" id="PS50280"/>
    </source>
</evidence>
<dbReference type="RefSeq" id="XP_040737232.1">
    <property type="nucleotide sequence ID" value="XM_040881568.1"/>
</dbReference>
<dbReference type="STRING" id="1196081.A0A364LA92"/>
<dbReference type="InterPro" id="IPR050869">
    <property type="entry name" value="H3K4_H4K5_MeTrfase"/>
</dbReference>
<evidence type="ECO:0000313" key="3">
    <source>
        <dbReference type="Proteomes" id="UP000249363"/>
    </source>
</evidence>
<dbReference type="GeneID" id="63797944"/>
<dbReference type="Gene3D" id="1.10.220.160">
    <property type="match status" value="1"/>
</dbReference>
<gene>
    <name evidence="2" type="ORF">BHQ10_008730</name>
</gene>
<name>A0A364LA92_TALAM</name>
<reference evidence="2 3" key="1">
    <citation type="journal article" date="2017" name="Biotechnol. Biofuels">
        <title>Differential beta-glucosidase expression as a function of carbon source availability in Talaromyces amestolkiae: a genomic and proteomic approach.</title>
        <authorList>
            <person name="de Eugenio L.I."/>
            <person name="Mendez-Liter J.A."/>
            <person name="Nieto-Dominguez M."/>
            <person name="Alonso L."/>
            <person name="Gil-Munoz J."/>
            <person name="Barriuso J."/>
            <person name="Prieto A."/>
            <person name="Martinez M.J."/>
        </authorList>
    </citation>
    <scope>NUCLEOTIDE SEQUENCE [LARGE SCALE GENOMIC DNA]</scope>
    <source>
        <strain evidence="2 3">CIB</strain>
    </source>
</reference>
<dbReference type="InterPro" id="IPR046341">
    <property type="entry name" value="SET_dom_sf"/>
</dbReference>
<dbReference type="CDD" id="cd20071">
    <property type="entry name" value="SET_SMYD"/>
    <property type="match status" value="1"/>
</dbReference>
<dbReference type="PANTHER" id="PTHR12197">
    <property type="entry name" value="HISTONE-LYSINE N-METHYLTRANSFERASE SMYD"/>
    <property type="match status" value="1"/>
</dbReference>
<dbReference type="Proteomes" id="UP000249363">
    <property type="component" value="Unassembled WGS sequence"/>
</dbReference>
<dbReference type="AlphaFoldDB" id="A0A364LA92"/>
<dbReference type="PANTHER" id="PTHR12197:SF251">
    <property type="entry name" value="EG:BACR7C10.4 PROTEIN"/>
    <property type="match status" value="1"/>
</dbReference>
<protein>
    <recommendedName>
        <fullName evidence="1">SET domain-containing protein</fullName>
    </recommendedName>
</protein>
<dbReference type="Gene3D" id="2.170.270.10">
    <property type="entry name" value="SET domain"/>
    <property type="match status" value="1"/>
</dbReference>
<dbReference type="SMART" id="SM00317">
    <property type="entry name" value="SET"/>
    <property type="match status" value="1"/>
</dbReference>
<organism evidence="2 3">
    <name type="scientific">Talaromyces amestolkiae</name>
    <dbReference type="NCBI Taxonomy" id="1196081"/>
    <lineage>
        <taxon>Eukaryota</taxon>
        <taxon>Fungi</taxon>
        <taxon>Dikarya</taxon>
        <taxon>Ascomycota</taxon>
        <taxon>Pezizomycotina</taxon>
        <taxon>Eurotiomycetes</taxon>
        <taxon>Eurotiomycetidae</taxon>
        <taxon>Eurotiales</taxon>
        <taxon>Trichocomaceae</taxon>
        <taxon>Talaromyces</taxon>
        <taxon>Talaromyces sect. Talaromyces</taxon>
    </lineage>
</organism>
<proteinExistence type="predicted"/>
<dbReference type="GO" id="GO:0005634">
    <property type="term" value="C:nucleus"/>
    <property type="evidence" value="ECO:0007669"/>
    <property type="project" value="TreeGrafter"/>
</dbReference>
<sequence>MVTSTANSVRTEVRPAEQNGISIGLGVFAKTNIPKNNDVLVLDQAAIALVEEKQLQNICSGCYDVGKGGSIDIRRSGLVKACVQFLCWKNGKIAKEVWDEFNSLTFPDIYEGESQEAKDHALMTKAVMEYGNLKDLDPNWTKELFGKLNANSFTLTSAYGRRRGVYLHPGAARFNHSCDPNASYSFDKGKLYVRAIRDIAKDEQIFIPYIDITYSVDTRRHELKDRYRFGCRCTRCLHETDTMNPEEIRKRGKIEQSTNSEIDEAIKNGDSGFTVAWRLTNMIRNLSEKADWDAVNMQQQPLAAIRAEMMLSKAQDELYKMSAVDAAIRHLRTDPAQYADEGHPMRREHALEFVYHLLYADKIMEMQGDPKNFDTPFDIHEIRPLFYAWMVLNWMIYGNVQGEILADTREKMNEVVWPNPTLKGKAESDVAWVTEDLCHAGMLWENKAKHIEVHSKKMEEIVKETIEQEKRNTW</sequence>
<dbReference type="Pfam" id="PF00856">
    <property type="entry name" value="SET"/>
    <property type="match status" value="1"/>
</dbReference>
<keyword evidence="3" id="KW-1185">Reference proteome</keyword>
<dbReference type="OrthoDB" id="5945798at2759"/>
<dbReference type="EMBL" id="MIKG01000020">
    <property type="protein sequence ID" value="RAO72718.1"/>
    <property type="molecule type" value="Genomic_DNA"/>
</dbReference>
<evidence type="ECO:0000313" key="2">
    <source>
        <dbReference type="EMBL" id="RAO72718.1"/>
    </source>
</evidence>
<comment type="caution">
    <text evidence="2">The sequence shown here is derived from an EMBL/GenBank/DDBJ whole genome shotgun (WGS) entry which is preliminary data.</text>
</comment>